<feature type="region of interest" description="Disordered" evidence="1">
    <location>
        <begin position="109"/>
        <end position="152"/>
    </location>
</feature>
<dbReference type="AlphaFoldDB" id="A7S8A1"/>
<organism evidence="2 3">
    <name type="scientific">Nematostella vectensis</name>
    <name type="common">Starlet sea anemone</name>
    <dbReference type="NCBI Taxonomy" id="45351"/>
    <lineage>
        <taxon>Eukaryota</taxon>
        <taxon>Metazoa</taxon>
        <taxon>Cnidaria</taxon>
        <taxon>Anthozoa</taxon>
        <taxon>Hexacorallia</taxon>
        <taxon>Actiniaria</taxon>
        <taxon>Edwardsiidae</taxon>
        <taxon>Nematostella</taxon>
    </lineage>
</organism>
<proteinExistence type="predicted"/>
<dbReference type="InParanoid" id="A7S8A1"/>
<dbReference type="Proteomes" id="UP000001593">
    <property type="component" value="Unassembled WGS sequence"/>
</dbReference>
<protein>
    <submittedName>
        <fullName evidence="2">Uncharacterized protein</fullName>
    </submittedName>
</protein>
<dbReference type="STRING" id="45351.A7S8A1"/>
<evidence type="ECO:0000256" key="1">
    <source>
        <dbReference type="SAM" id="MobiDB-lite"/>
    </source>
</evidence>
<name>A7S8A1_NEMVE</name>
<gene>
    <name evidence="2" type="ORF">NEMVEDRAFT_v1g243524</name>
</gene>
<dbReference type="EMBL" id="DS469597">
    <property type="protein sequence ID" value="EDO40026.1"/>
    <property type="molecule type" value="Genomic_DNA"/>
</dbReference>
<dbReference type="HOGENOM" id="CLU_1724476_0_0_1"/>
<reference evidence="2 3" key="1">
    <citation type="journal article" date="2007" name="Science">
        <title>Sea anemone genome reveals ancestral eumetazoan gene repertoire and genomic organization.</title>
        <authorList>
            <person name="Putnam N.H."/>
            <person name="Srivastava M."/>
            <person name="Hellsten U."/>
            <person name="Dirks B."/>
            <person name="Chapman J."/>
            <person name="Salamov A."/>
            <person name="Terry A."/>
            <person name="Shapiro H."/>
            <person name="Lindquist E."/>
            <person name="Kapitonov V.V."/>
            <person name="Jurka J."/>
            <person name="Genikhovich G."/>
            <person name="Grigoriev I.V."/>
            <person name="Lucas S.M."/>
            <person name="Steele R.E."/>
            <person name="Finnerty J.R."/>
            <person name="Technau U."/>
            <person name="Martindale M.Q."/>
            <person name="Rokhsar D.S."/>
        </authorList>
    </citation>
    <scope>NUCLEOTIDE SEQUENCE [LARGE SCALE GENOMIC DNA]</scope>
    <source>
        <strain evidence="3">CH2 X CH6</strain>
    </source>
</reference>
<sequence>MVELGAGDFDPVTFFKRPQVILRLICLMDLIGKQAESRGTLEMHTAQIKNNMEYRSSVALLRSSFHKLKEKKAVDLRAYILYSLVGLSVIALSRLRQHIQEAAYGDGLSGDNNPYAPFPPNNSEPVDPYQSRPFSEETQDETAGSDFKAPSY</sequence>
<evidence type="ECO:0000313" key="3">
    <source>
        <dbReference type="Proteomes" id="UP000001593"/>
    </source>
</evidence>
<keyword evidence="3" id="KW-1185">Reference proteome</keyword>
<evidence type="ECO:0000313" key="2">
    <source>
        <dbReference type="EMBL" id="EDO40026.1"/>
    </source>
</evidence>
<accession>A7S8A1</accession>